<evidence type="ECO:0000313" key="3">
    <source>
        <dbReference type="Proteomes" id="UP000501690"/>
    </source>
</evidence>
<name>A0A4D6MK68_VIGUN</name>
<evidence type="ECO:0000256" key="1">
    <source>
        <dbReference type="SAM" id="MobiDB-lite"/>
    </source>
</evidence>
<feature type="region of interest" description="Disordered" evidence="1">
    <location>
        <begin position="41"/>
        <end position="105"/>
    </location>
</feature>
<evidence type="ECO:0000313" key="2">
    <source>
        <dbReference type="EMBL" id="QCE00115.1"/>
    </source>
</evidence>
<feature type="compositionally biased region" description="Low complexity" evidence="1">
    <location>
        <begin position="41"/>
        <end position="53"/>
    </location>
</feature>
<sequence>MGSHCTSPLLEEMTTTNLHSTVKLATVNGEASCAKQLQCSRSTTVQSSSSCTNSRRRSPFASTPNRSSSHVAGEEEGITILASVRASNSPSTRGQRRCGFRASMR</sequence>
<dbReference type="Proteomes" id="UP000501690">
    <property type="component" value="Linkage Group LG7"/>
</dbReference>
<organism evidence="2 3">
    <name type="scientific">Vigna unguiculata</name>
    <name type="common">Cowpea</name>
    <dbReference type="NCBI Taxonomy" id="3917"/>
    <lineage>
        <taxon>Eukaryota</taxon>
        <taxon>Viridiplantae</taxon>
        <taxon>Streptophyta</taxon>
        <taxon>Embryophyta</taxon>
        <taxon>Tracheophyta</taxon>
        <taxon>Spermatophyta</taxon>
        <taxon>Magnoliopsida</taxon>
        <taxon>eudicotyledons</taxon>
        <taxon>Gunneridae</taxon>
        <taxon>Pentapetalae</taxon>
        <taxon>rosids</taxon>
        <taxon>fabids</taxon>
        <taxon>Fabales</taxon>
        <taxon>Fabaceae</taxon>
        <taxon>Papilionoideae</taxon>
        <taxon>50 kb inversion clade</taxon>
        <taxon>NPAAA clade</taxon>
        <taxon>indigoferoid/millettioid clade</taxon>
        <taxon>Phaseoleae</taxon>
        <taxon>Vigna</taxon>
    </lineage>
</organism>
<feature type="compositionally biased region" description="Polar residues" evidence="1">
    <location>
        <begin position="60"/>
        <end position="70"/>
    </location>
</feature>
<protein>
    <submittedName>
        <fullName evidence="2">Uncharacterized protein</fullName>
    </submittedName>
</protein>
<dbReference type="AlphaFoldDB" id="A0A4D6MK68"/>
<keyword evidence="3" id="KW-1185">Reference proteome</keyword>
<dbReference type="EMBL" id="CP039351">
    <property type="protein sequence ID" value="QCE00115.1"/>
    <property type="molecule type" value="Genomic_DNA"/>
</dbReference>
<gene>
    <name evidence="2" type="ORF">DEO72_LG7g1401</name>
</gene>
<accession>A0A4D6MK68</accession>
<reference evidence="2 3" key="1">
    <citation type="submission" date="2019-04" db="EMBL/GenBank/DDBJ databases">
        <title>An improved genome assembly and genetic linkage map for asparagus bean, Vigna unguiculata ssp. sesquipedialis.</title>
        <authorList>
            <person name="Xia Q."/>
            <person name="Zhang R."/>
            <person name="Dong Y."/>
        </authorList>
    </citation>
    <scope>NUCLEOTIDE SEQUENCE [LARGE SCALE GENOMIC DNA]</scope>
    <source>
        <tissue evidence="2">Leaf</tissue>
    </source>
</reference>
<feature type="compositionally biased region" description="Basic residues" evidence="1">
    <location>
        <begin position="94"/>
        <end position="105"/>
    </location>
</feature>
<proteinExistence type="predicted"/>